<dbReference type="Proteomes" id="UP000557566">
    <property type="component" value="Unassembled WGS sequence"/>
</dbReference>
<feature type="region of interest" description="Disordered" evidence="2">
    <location>
        <begin position="20"/>
        <end position="101"/>
    </location>
</feature>
<dbReference type="SUPFAM" id="SSF81606">
    <property type="entry name" value="PP2C-like"/>
    <property type="match status" value="1"/>
</dbReference>
<dbReference type="InterPro" id="IPR039123">
    <property type="entry name" value="PPTC7"/>
</dbReference>
<dbReference type="FunFam" id="3.60.40.10:FF:000118">
    <property type="entry name" value="Phosphatase 2C-like domain-containing protein"/>
    <property type="match status" value="1"/>
</dbReference>
<dbReference type="GO" id="GO:0046872">
    <property type="term" value="F:metal ion binding"/>
    <property type="evidence" value="ECO:0007669"/>
    <property type="project" value="UniProtKB-UniRule"/>
</dbReference>
<sequence length="390" mass="42333">MRPLRLPTLAVTPTPILRRHRLPDPPWWGNPERRRASSSSPSSPSSSSCIGRPRPPPPPFRFETGIGLFAKRPPRPFPPPFLSPPSVSFSDPLSTHHQSRHRRGYVNGELLRGLTNGDDAVYASDYFVCANDGVGAWATRPRGHAGLWSRLILHFWSAAVEAEQADATTPGQSHDPDPRATLQKAYEQTLNATVLHDWKGTTTACGAQLHHRMRDDEAGSGLTPVLYVTNLGDCQIMVVRPSKKNAIYKTKEQWHWFDCPRQLGTNSPDTPNVNAVTDAVDLEVGDVVLAMSDGVIDNLWGHEIVDSVVQSIAGWESGKGRDPQVDRTGGRNGGMTAAAENLVAAATIIAKDPFAESPFMEHAIDEGLASEGGKLDDISVVAALCVENGK</sequence>
<comment type="cofactor">
    <cofactor evidence="1">
        <name>Mn(2+)</name>
        <dbReference type="ChEBI" id="CHEBI:29035"/>
    </cofactor>
</comment>
<comment type="catalytic activity">
    <reaction evidence="1">
        <text>O-phospho-L-threonyl-[protein] + H2O = L-threonyl-[protein] + phosphate</text>
        <dbReference type="Rhea" id="RHEA:47004"/>
        <dbReference type="Rhea" id="RHEA-COMP:11060"/>
        <dbReference type="Rhea" id="RHEA-COMP:11605"/>
        <dbReference type="ChEBI" id="CHEBI:15377"/>
        <dbReference type="ChEBI" id="CHEBI:30013"/>
        <dbReference type="ChEBI" id="CHEBI:43474"/>
        <dbReference type="ChEBI" id="CHEBI:61977"/>
        <dbReference type="EC" id="3.1.3.16"/>
    </reaction>
</comment>
<keyword evidence="1" id="KW-0460">Magnesium</keyword>
<proteinExistence type="inferred from homology"/>
<evidence type="ECO:0000256" key="1">
    <source>
        <dbReference type="RuleBase" id="RU366020"/>
    </source>
</evidence>
<comment type="similarity">
    <text evidence="1">Belongs to the PP2C family.</text>
</comment>
<protein>
    <recommendedName>
        <fullName evidence="1">Protein phosphatase</fullName>
        <ecNumber evidence="1">3.1.3.16</ecNumber>
    </recommendedName>
</protein>
<evidence type="ECO:0000313" key="5">
    <source>
        <dbReference type="Proteomes" id="UP000557566"/>
    </source>
</evidence>
<keyword evidence="1" id="KW-0464">Manganese</keyword>
<feature type="compositionally biased region" description="Low complexity" evidence="2">
    <location>
        <begin position="84"/>
        <end position="93"/>
    </location>
</feature>
<reference evidence="4 5" key="1">
    <citation type="journal article" date="2020" name="Genome Biol. Evol.">
        <title>A new high-quality draft genome assembly of the Chinese cordyceps Ophiocordyceps sinensis.</title>
        <authorList>
            <person name="Shu R."/>
            <person name="Zhang J."/>
            <person name="Meng Q."/>
            <person name="Zhang H."/>
            <person name="Zhou G."/>
            <person name="Li M."/>
            <person name="Wu P."/>
            <person name="Zhao Y."/>
            <person name="Chen C."/>
            <person name="Qin Q."/>
        </authorList>
    </citation>
    <scope>NUCLEOTIDE SEQUENCE [LARGE SCALE GENOMIC DNA]</scope>
    <source>
        <strain evidence="4 5">IOZ07</strain>
    </source>
</reference>
<evidence type="ECO:0000256" key="2">
    <source>
        <dbReference type="SAM" id="MobiDB-lite"/>
    </source>
</evidence>
<comment type="cofactor">
    <cofactor evidence="1">
        <name>Mg(2+)</name>
        <dbReference type="ChEBI" id="CHEBI:18420"/>
    </cofactor>
</comment>
<dbReference type="InterPro" id="IPR036457">
    <property type="entry name" value="PPM-type-like_dom_sf"/>
</dbReference>
<dbReference type="PANTHER" id="PTHR12320">
    <property type="entry name" value="PROTEIN PHOSPHATASE 2C"/>
    <property type="match status" value="1"/>
</dbReference>
<name>A0A8H4LU58_9HYPO</name>
<feature type="compositionally biased region" description="Low complexity" evidence="2">
    <location>
        <begin position="37"/>
        <end position="52"/>
    </location>
</feature>
<dbReference type="OrthoDB" id="25675at2759"/>
<accession>A0A8H4LU58</accession>
<dbReference type="AlphaFoldDB" id="A0A8H4LU58"/>
<evidence type="ECO:0000259" key="3">
    <source>
        <dbReference type="SMART" id="SM00332"/>
    </source>
</evidence>
<dbReference type="GO" id="GO:0004722">
    <property type="term" value="F:protein serine/threonine phosphatase activity"/>
    <property type="evidence" value="ECO:0007669"/>
    <property type="project" value="UniProtKB-EC"/>
</dbReference>
<dbReference type="SMART" id="SM00332">
    <property type="entry name" value="PP2Cc"/>
    <property type="match status" value="1"/>
</dbReference>
<keyword evidence="1" id="KW-0479">Metal-binding</keyword>
<keyword evidence="1" id="KW-0378">Hydrolase</keyword>
<evidence type="ECO:0000313" key="4">
    <source>
        <dbReference type="EMBL" id="KAF4504981.1"/>
    </source>
</evidence>
<dbReference type="InterPro" id="IPR001932">
    <property type="entry name" value="PPM-type_phosphatase-like_dom"/>
</dbReference>
<dbReference type="Gene3D" id="3.60.40.10">
    <property type="entry name" value="PPM-type phosphatase domain"/>
    <property type="match status" value="1"/>
</dbReference>
<keyword evidence="1" id="KW-0904">Protein phosphatase</keyword>
<feature type="domain" description="PPM-type phosphatase" evidence="3">
    <location>
        <begin position="101"/>
        <end position="383"/>
    </location>
</feature>
<dbReference type="EC" id="3.1.3.16" evidence="1"/>
<dbReference type="EMBL" id="JAAVMX010000008">
    <property type="protein sequence ID" value="KAF4504981.1"/>
    <property type="molecule type" value="Genomic_DNA"/>
</dbReference>
<comment type="caution">
    <text evidence="4">The sequence shown here is derived from an EMBL/GenBank/DDBJ whole genome shotgun (WGS) entry which is preliminary data.</text>
</comment>
<gene>
    <name evidence="4" type="ORF">G6O67_006981</name>
</gene>
<keyword evidence="5" id="KW-1185">Reference proteome</keyword>
<organism evidence="4 5">
    <name type="scientific">Ophiocordyceps sinensis</name>
    <dbReference type="NCBI Taxonomy" id="72228"/>
    <lineage>
        <taxon>Eukaryota</taxon>
        <taxon>Fungi</taxon>
        <taxon>Dikarya</taxon>
        <taxon>Ascomycota</taxon>
        <taxon>Pezizomycotina</taxon>
        <taxon>Sordariomycetes</taxon>
        <taxon>Hypocreomycetidae</taxon>
        <taxon>Hypocreales</taxon>
        <taxon>Ophiocordycipitaceae</taxon>
        <taxon>Ophiocordyceps</taxon>
    </lineage>
</organism>
<comment type="catalytic activity">
    <reaction evidence="1">
        <text>O-phospho-L-seryl-[protein] + H2O = L-seryl-[protein] + phosphate</text>
        <dbReference type="Rhea" id="RHEA:20629"/>
        <dbReference type="Rhea" id="RHEA-COMP:9863"/>
        <dbReference type="Rhea" id="RHEA-COMP:11604"/>
        <dbReference type="ChEBI" id="CHEBI:15377"/>
        <dbReference type="ChEBI" id="CHEBI:29999"/>
        <dbReference type="ChEBI" id="CHEBI:43474"/>
        <dbReference type="ChEBI" id="CHEBI:83421"/>
        <dbReference type="EC" id="3.1.3.16"/>
    </reaction>
</comment>
<dbReference type="PANTHER" id="PTHR12320:SF24">
    <property type="entry name" value="PROTEIN PHOSPHATASE"/>
    <property type="match status" value="1"/>
</dbReference>